<evidence type="ECO:0000313" key="10">
    <source>
        <dbReference type="Proteomes" id="UP000796880"/>
    </source>
</evidence>
<feature type="signal peptide" evidence="7">
    <location>
        <begin position="1"/>
        <end position="24"/>
    </location>
</feature>
<organism evidence="9 10">
    <name type="scientific">Rhamnella rubrinervis</name>
    <dbReference type="NCBI Taxonomy" id="2594499"/>
    <lineage>
        <taxon>Eukaryota</taxon>
        <taxon>Viridiplantae</taxon>
        <taxon>Streptophyta</taxon>
        <taxon>Embryophyta</taxon>
        <taxon>Tracheophyta</taxon>
        <taxon>Spermatophyta</taxon>
        <taxon>Magnoliopsida</taxon>
        <taxon>eudicotyledons</taxon>
        <taxon>Gunneridae</taxon>
        <taxon>Pentapetalae</taxon>
        <taxon>rosids</taxon>
        <taxon>fabids</taxon>
        <taxon>Rosales</taxon>
        <taxon>Rhamnaceae</taxon>
        <taxon>rhamnoid group</taxon>
        <taxon>Rhamneae</taxon>
        <taxon>Rhamnella</taxon>
    </lineage>
</organism>
<dbReference type="InterPro" id="IPR003172">
    <property type="entry name" value="ML_dom"/>
</dbReference>
<comment type="similarity">
    <text evidence="2">Belongs to the NPC2 family.</text>
</comment>
<feature type="domain" description="MD-2-related lipid-recognition" evidence="8">
    <location>
        <begin position="27"/>
        <end position="131"/>
    </location>
</feature>
<dbReference type="InterPro" id="IPR039670">
    <property type="entry name" value="NPC2-like"/>
</dbReference>
<evidence type="ECO:0000256" key="1">
    <source>
        <dbReference type="ARBA" id="ARBA00002053"/>
    </source>
</evidence>
<dbReference type="InterPro" id="IPR014756">
    <property type="entry name" value="Ig_E-set"/>
</dbReference>
<dbReference type="Pfam" id="PF02221">
    <property type="entry name" value="E1_DerP2_DerF2"/>
    <property type="match status" value="4"/>
</dbReference>
<dbReference type="SUPFAM" id="SSF81296">
    <property type="entry name" value="E set domains"/>
    <property type="match status" value="4"/>
</dbReference>
<dbReference type="SMART" id="SM00737">
    <property type="entry name" value="ML"/>
    <property type="match status" value="4"/>
</dbReference>
<evidence type="ECO:0000256" key="5">
    <source>
        <dbReference type="ARBA" id="ARBA00022729"/>
    </source>
</evidence>
<comment type="caution">
    <text evidence="9">The sequence shown here is derived from an EMBL/GenBank/DDBJ whole genome shotgun (WGS) entry which is preliminary data.</text>
</comment>
<comment type="subunit">
    <text evidence="3">Monomer.</text>
</comment>
<comment type="function">
    <text evidence="1">Catalyzes the intermembrane transfer of phosphatidylglycerol and phosphatidylinositol.</text>
</comment>
<accession>A0A8K0GZ96</accession>
<keyword evidence="5 7" id="KW-0732">Signal</keyword>
<dbReference type="GO" id="GO:0015918">
    <property type="term" value="P:sterol transport"/>
    <property type="evidence" value="ECO:0007669"/>
    <property type="project" value="InterPro"/>
</dbReference>
<keyword evidence="10" id="KW-1185">Reference proteome</keyword>
<proteinExistence type="inferred from homology"/>
<dbReference type="GO" id="GO:0032934">
    <property type="term" value="F:sterol binding"/>
    <property type="evidence" value="ECO:0007669"/>
    <property type="project" value="InterPro"/>
</dbReference>
<feature type="domain" description="MD-2-related lipid-recognition" evidence="8">
    <location>
        <begin position="266"/>
        <end position="382"/>
    </location>
</feature>
<evidence type="ECO:0000256" key="3">
    <source>
        <dbReference type="ARBA" id="ARBA00011245"/>
    </source>
</evidence>
<feature type="domain" description="MD-2-related lipid-recognition" evidence="8">
    <location>
        <begin position="132"/>
        <end position="249"/>
    </location>
</feature>
<feature type="chain" id="PRO_5035482389" description="MD-2-related lipid-recognition domain-containing protein" evidence="7">
    <location>
        <begin position="25"/>
        <end position="584"/>
    </location>
</feature>
<dbReference type="Proteomes" id="UP000796880">
    <property type="component" value="Unassembled WGS sequence"/>
</dbReference>
<name>A0A8K0GZ96_9ROSA</name>
<evidence type="ECO:0000313" key="9">
    <source>
        <dbReference type="EMBL" id="KAF3442764.1"/>
    </source>
</evidence>
<keyword evidence="6" id="KW-0445">Lipid transport</keyword>
<dbReference type="PANTHER" id="PTHR11306:SF0">
    <property type="entry name" value="PHOSPHATIDYLGLYCEROL_PHOSPHATIDYLINOSITOL TRANSFER PROTEIN"/>
    <property type="match status" value="1"/>
</dbReference>
<reference evidence="9" key="1">
    <citation type="submission" date="2020-03" db="EMBL/GenBank/DDBJ databases">
        <title>A high-quality chromosome-level genome assembly of a woody plant with both climbing and erect habits, Rhamnella rubrinervis.</title>
        <authorList>
            <person name="Lu Z."/>
            <person name="Yang Y."/>
            <person name="Zhu X."/>
            <person name="Sun Y."/>
        </authorList>
    </citation>
    <scope>NUCLEOTIDE SEQUENCE</scope>
    <source>
        <strain evidence="9">BYM</strain>
        <tissue evidence="9">Leaf</tissue>
    </source>
</reference>
<evidence type="ECO:0000256" key="6">
    <source>
        <dbReference type="ARBA" id="ARBA00023055"/>
    </source>
</evidence>
<dbReference type="EMBL" id="VOIH02000007">
    <property type="protein sequence ID" value="KAF3442764.1"/>
    <property type="molecule type" value="Genomic_DNA"/>
</dbReference>
<dbReference type="OrthoDB" id="6409159at2759"/>
<dbReference type="PANTHER" id="PTHR11306">
    <property type="entry name" value="NIEMANN PICK TYPE C2 PROTEIN NPC2-RELATED"/>
    <property type="match status" value="1"/>
</dbReference>
<dbReference type="Gene3D" id="2.60.40.770">
    <property type="match status" value="3"/>
</dbReference>
<evidence type="ECO:0000259" key="8">
    <source>
        <dbReference type="SMART" id="SM00737"/>
    </source>
</evidence>
<dbReference type="AlphaFoldDB" id="A0A8K0GZ96"/>
<evidence type="ECO:0000256" key="4">
    <source>
        <dbReference type="ARBA" id="ARBA00022448"/>
    </source>
</evidence>
<keyword evidence="4" id="KW-0813">Transport</keyword>
<evidence type="ECO:0000256" key="2">
    <source>
        <dbReference type="ARBA" id="ARBA00006370"/>
    </source>
</evidence>
<sequence>MEQLNYYVAALLLLICVIEPQIQAHSFEKPNDYDVKVKAVDISPYPVTICKPFTFSISATSGVEAIREGKMIVDMELHGVHVHQRIHDLCSETSCPISPASDFVISFNETLPETTPSLTDGAVELYGRPSFVDLCDEEGDNYDVKVKALDITPSPVIRCKPLNFSVSATAGEAIRGGKMIINMVLSGVPIPPKIHDICSETSCPISAGSNFVISFAETLPETVPTGSFASILNLYDEKNSRLACIKSRSVLQSQYWPLAVVNAILYWPQIPNDYDLKVKALDISTYPVIEGKPFTFSISATTGEEEIREGKMIVDMGSHGLPGHQNIRDLCPLTSCPVSAASDFVISFSETISETTPTGTYAVTANFYNQNNRRLACIKYDFAITTGWSLSSINLATPIVSANKLGCLTFTSKRISSHRPRVLEASLTENGLSSRELAYGLYVSRSAEHLWKSGVNLGEMESPNDYDVKVKALDFSTYPVIKGEPFTVTISATTGEAIRGGKMIAEIEFHGAPSHQSIRDLCSVTSCPISSAAGFVISFNQTLSQTTPSGSYPHTVSLYNESNRLLTCIKFDFVLPAGSSVEYI</sequence>
<gene>
    <name evidence="9" type="ORF">FNV43_RR16681</name>
</gene>
<evidence type="ECO:0000256" key="7">
    <source>
        <dbReference type="SAM" id="SignalP"/>
    </source>
</evidence>
<protein>
    <recommendedName>
        <fullName evidence="8">MD-2-related lipid-recognition domain-containing protein</fullName>
    </recommendedName>
</protein>
<feature type="domain" description="MD-2-related lipid-recognition" evidence="8">
    <location>
        <begin position="460"/>
        <end position="573"/>
    </location>
</feature>